<dbReference type="InterPro" id="IPR036909">
    <property type="entry name" value="Cyt_c-like_dom_sf"/>
</dbReference>
<organism evidence="1 2">
    <name type="scientific">Enhygromyxa salina</name>
    <dbReference type="NCBI Taxonomy" id="215803"/>
    <lineage>
        <taxon>Bacteria</taxon>
        <taxon>Pseudomonadati</taxon>
        <taxon>Myxococcota</taxon>
        <taxon>Polyangia</taxon>
        <taxon>Nannocystales</taxon>
        <taxon>Nannocystaceae</taxon>
        <taxon>Enhygromyxa</taxon>
    </lineage>
</organism>
<protein>
    <submittedName>
        <fullName evidence="1">Putative thiol oxidoreductase with 2 cytochrome c heme-binding sites</fullName>
    </submittedName>
</protein>
<gene>
    <name evidence="1" type="ORF">DB30_06842</name>
</gene>
<dbReference type="PIRSF" id="PIRSF028099">
    <property type="entry name" value="DUF1111"/>
    <property type="match status" value="1"/>
</dbReference>
<dbReference type="GO" id="GO:0009055">
    <property type="term" value="F:electron transfer activity"/>
    <property type="evidence" value="ECO:0007669"/>
    <property type="project" value="InterPro"/>
</dbReference>
<dbReference type="InterPro" id="IPR051395">
    <property type="entry name" value="Cytochrome_c_Peroxidase/MauG"/>
</dbReference>
<dbReference type="PANTHER" id="PTHR30600:SF4">
    <property type="entry name" value="CYTOCHROME C DOMAIN-CONTAINING PROTEIN"/>
    <property type="match status" value="1"/>
</dbReference>
<dbReference type="Proteomes" id="UP000031599">
    <property type="component" value="Unassembled WGS sequence"/>
</dbReference>
<dbReference type="GO" id="GO:0020037">
    <property type="term" value="F:heme binding"/>
    <property type="evidence" value="ECO:0007669"/>
    <property type="project" value="InterPro"/>
</dbReference>
<reference evidence="1 2" key="1">
    <citation type="submission" date="2014-12" db="EMBL/GenBank/DDBJ databases">
        <title>Genome assembly of Enhygromyxa salina DSM 15201.</title>
        <authorList>
            <person name="Sharma G."/>
            <person name="Subramanian S."/>
        </authorList>
    </citation>
    <scope>NUCLEOTIDE SEQUENCE [LARGE SCALE GENOMIC DNA]</scope>
    <source>
        <strain evidence="1 2">DSM 15201</strain>
    </source>
</reference>
<evidence type="ECO:0000313" key="1">
    <source>
        <dbReference type="EMBL" id="KIG14367.1"/>
    </source>
</evidence>
<evidence type="ECO:0000313" key="2">
    <source>
        <dbReference type="Proteomes" id="UP000031599"/>
    </source>
</evidence>
<dbReference type="AlphaFoldDB" id="A0A0C2D2L4"/>
<dbReference type="PANTHER" id="PTHR30600">
    <property type="entry name" value="CYTOCHROME C PEROXIDASE-RELATED"/>
    <property type="match status" value="1"/>
</dbReference>
<dbReference type="EMBL" id="JMCC02000074">
    <property type="protein sequence ID" value="KIG14367.1"/>
    <property type="molecule type" value="Genomic_DNA"/>
</dbReference>
<dbReference type="Pfam" id="PF06537">
    <property type="entry name" value="DHOR"/>
    <property type="match status" value="1"/>
</dbReference>
<dbReference type="InterPro" id="IPR010538">
    <property type="entry name" value="DHOR"/>
</dbReference>
<comment type="caution">
    <text evidence="1">The sequence shown here is derived from an EMBL/GenBank/DDBJ whole genome shotgun (WGS) entry which is preliminary data.</text>
</comment>
<name>A0A0C2D2L4_9BACT</name>
<dbReference type="GO" id="GO:0004130">
    <property type="term" value="F:cytochrome-c peroxidase activity"/>
    <property type="evidence" value="ECO:0007669"/>
    <property type="project" value="TreeGrafter"/>
</dbReference>
<sequence>MAGTMHDHRASSTFVTLLLLLAGGCGDPAALAPEPGEALAGGDTTVFETGARAFMLSARNLSLANESAFFVGNSFFNKNWVIAPASTEARDGLGPTFNARSCSACHFKDGRGRPPLTDDEPMLSMLVRLSIPGLDAHGGPLPEPNYGGQLQPDAIPGVTPEGQARVSWQELPGNYADGEPFSLRQPTLELVELGFGPLADDTLMSARVAPQMIGLGLLEALPEATILGFADPDDADGDGISGRPNYVWDPISETTVLGRFGWKANQPGLRQQNAGAFHGDLGISSGLQPDEDCPVVQTECGAAATGGSPELSEELLDAVTTYSRLLAVPARREVDDPEVLRGRELFLEIGCGDCHVPRLETGELAGFPELSNQVIWPYTDLLVHDLGQGLADGRPDFEATGNEWRTPPLWGVGLFSVVNDHQLYLHDGRARGLAEAILWHGGEAQAARDGFVEQSASERAALLRFLESL</sequence>
<dbReference type="Gene3D" id="1.10.760.10">
    <property type="entry name" value="Cytochrome c-like domain"/>
    <property type="match status" value="1"/>
</dbReference>
<accession>A0A0C2D2L4</accession>
<proteinExistence type="predicted"/>
<dbReference type="SUPFAM" id="SSF46626">
    <property type="entry name" value="Cytochrome c"/>
    <property type="match status" value="1"/>
</dbReference>